<dbReference type="EMBL" id="UYSU01000854">
    <property type="protein sequence ID" value="VDL86320.1"/>
    <property type="molecule type" value="Genomic_DNA"/>
</dbReference>
<feature type="transmembrane region" description="Helical" evidence="8">
    <location>
        <begin position="64"/>
        <end position="83"/>
    </location>
</feature>
<name>A0A183S9C9_SCHSO</name>
<comment type="subcellular location">
    <subcellularLocation>
        <location evidence="1">Membrane</location>
        <topology evidence="1">Multi-pass membrane protein</topology>
    </subcellularLocation>
</comment>
<evidence type="ECO:0000256" key="4">
    <source>
        <dbReference type="ARBA" id="ARBA00023040"/>
    </source>
</evidence>
<proteinExistence type="predicted"/>
<feature type="transmembrane region" description="Helical" evidence="8">
    <location>
        <begin position="253"/>
        <end position="276"/>
    </location>
</feature>
<gene>
    <name evidence="10" type="ORF">SSLN_LOCUS827</name>
</gene>
<dbReference type="Proteomes" id="UP000275846">
    <property type="component" value="Unassembled WGS sequence"/>
</dbReference>
<evidence type="ECO:0000313" key="12">
    <source>
        <dbReference type="WBParaSite" id="SSLN_0000086001-mRNA-1"/>
    </source>
</evidence>
<evidence type="ECO:0000256" key="5">
    <source>
        <dbReference type="ARBA" id="ARBA00023136"/>
    </source>
</evidence>
<keyword evidence="5 8" id="KW-0472">Membrane</keyword>
<dbReference type="PROSITE" id="PS50262">
    <property type="entry name" value="G_PROTEIN_RECEP_F1_2"/>
    <property type="match status" value="1"/>
</dbReference>
<dbReference type="PANTHER" id="PTHR24243">
    <property type="entry name" value="G-PROTEIN COUPLED RECEPTOR"/>
    <property type="match status" value="1"/>
</dbReference>
<keyword evidence="4" id="KW-0297">G-protein coupled receptor</keyword>
<sequence>MDTGRCVGFPSGGCPEDLSSTETAVLFFRAYIIPVLICIGVPANLFVLVIFIRLQQKSACRFNIYAIGIAVAHVFQCIFQALLDQFIGRGLWYASGCRLTFKLDIQSELNCKLVAYLPAAAQLLCATLLVSFTIDRTVTIFRPIHSRGDIHLAYAYFDVLGCFLLSFLIFIPAALFYTIVKNHGDKCSCALSDPTSPGARYVILMSAFCSYTVPTFFILILNVLICYKVKDIVQGKQLGAKTSTRQKMERRRILGHLGVCSLFLLLSMPLVIVMAIRQHSDAMNYDQTDPAYHNEVVQLTKFFNSFTAIQYSSEIWVYLIFLPNVRSEAVRLLCGCKCLTKFETVRRFVTRHVKITSAERQQRLPGKCKEAGKNIKLIGGSDSAATSARDR</sequence>
<evidence type="ECO:0000256" key="8">
    <source>
        <dbReference type="SAM" id="Phobius"/>
    </source>
</evidence>
<accession>A0A183S9C9</accession>
<dbReference type="InterPro" id="IPR017452">
    <property type="entry name" value="GPCR_Rhodpsn_7TM"/>
</dbReference>
<dbReference type="AlphaFoldDB" id="A0A183S9C9"/>
<dbReference type="STRING" id="70667.A0A183S9C9"/>
<keyword evidence="3 8" id="KW-1133">Transmembrane helix</keyword>
<evidence type="ECO:0000256" key="6">
    <source>
        <dbReference type="ARBA" id="ARBA00023170"/>
    </source>
</evidence>
<feature type="domain" description="G-protein coupled receptors family 1 profile" evidence="9">
    <location>
        <begin position="43"/>
        <end position="318"/>
    </location>
</feature>
<dbReference type="GO" id="GO:0005886">
    <property type="term" value="C:plasma membrane"/>
    <property type="evidence" value="ECO:0007669"/>
    <property type="project" value="TreeGrafter"/>
</dbReference>
<keyword evidence="6" id="KW-0675">Receptor</keyword>
<evidence type="ECO:0000259" key="9">
    <source>
        <dbReference type="PROSITE" id="PS50262"/>
    </source>
</evidence>
<feature type="transmembrane region" description="Helical" evidence="8">
    <location>
        <begin position="199"/>
        <end position="227"/>
    </location>
</feature>
<dbReference type="InterPro" id="IPR000276">
    <property type="entry name" value="GPCR_Rhodpsn"/>
</dbReference>
<evidence type="ECO:0000256" key="2">
    <source>
        <dbReference type="ARBA" id="ARBA00022692"/>
    </source>
</evidence>
<feature type="transmembrane region" description="Helical" evidence="8">
    <location>
        <begin position="31"/>
        <end position="52"/>
    </location>
</feature>
<dbReference type="Gene3D" id="1.20.1070.10">
    <property type="entry name" value="Rhodopsin 7-helix transmembrane proteins"/>
    <property type="match status" value="1"/>
</dbReference>
<evidence type="ECO:0000313" key="11">
    <source>
        <dbReference type="Proteomes" id="UP000275846"/>
    </source>
</evidence>
<evidence type="ECO:0000313" key="10">
    <source>
        <dbReference type="EMBL" id="VDL86320.1"/>
    </source>
</evidence>
<keyword evidence="7" id="KW-0807">Transducer</keyword>
<dbReference type="PANTHER" id="PTHR24243:SF233">
    <property type="entry name" value="THYROTROPIN-RELEASING HORMONE RECEPTOR"/>
    <property type="match status" value="1"/>
</dbReference>
<dbReference type="OrthoDB" id="9999179at2759"/>
<feature type="transmembrane region" description="Helical" evidence="8">
    <location>
        <begin position="155"/>
        <end position="179"/>
    </location>
</feature>
<feature type="transmembrane region" description="Helical" evidence="8">
    <location>
        <begin position="113"/>
        <end position="134"/>
    </location>
</feature>
<reference evidence="10 11" key="2">
    <citation type="submission" date="2018-11" db="EMBL/GenBank/DDBJ databases">
        <authorList>
            <consortium name="Pathogen Informatics"/>
        </authorList>
    </citation>
    <scope>NUCLEOTIDE SEQUENCE [LARGE SCALE GENOMIC DNA]</scope>
    <source>
        <strain evidence="10 11">NST_G2</strain>
    </source>
</reference>
<reference evidence="12" key="1">
    <citation type="submission" date="2016-06" db="UniProtKB">
        <authorList>
            <consortium name="WormBaseParasite"/>
        </authorList>
    </citation>
    <scope>IDENTIFICATION</scope>
</reference>
<evidence type="ECO:0000256" key="3">
    <source>
        <dbReference type="ARBA" id="ARBA00022989"/>
    </source>
</evidence>
<dbReference type="SUPFAM" id="SSF81321">
    <property type="entry name" value="Family A G protein-coupled receptor-like"/>
    <property type="match status" value="1"/>
</dbReference>
<protein>
    <submittedName>
        <fullName evidence="12">G_PROTEIN_RECEP_F1_2 domain-containing protein</fullName>
    </submittedName>
</protein>
<evidence type="ECO:0000256" key="1">
    <source>
        <dbReference type="ARBA" id="ARBA00004141"/>
    </source>
</evidence>
<keyword evidence="11" id="KW-1185">Reference proteome</keyword>
<dbReference type="WBParaSite" id="SSLN_0000086001-mRNA-1">
    <property type="protein sequence ID" value="SSLN_0000086001-mRNA-1"/>
    <property type="gene ID" value="SSLN_0000086001"/>
</dbReference>
<dbReference type="Pfam" id="PF00001">
    <property type="entry name" value="7tm_1"/>
    <property type="match status" value="1"/>
</dbReference>
<keyword evidence="2 8" id="KW-0812">Transmembrane</keyword>
<organism evidence="12">
    <name type="scientific">Schistocephalus solidus</name>
    <name type="common">Tapeworm</name>
    <dbReference type="NCBI Taxonomy" id="70667"/>
    <lineage>
        <taxon>Eukaryota</taxon>
        <taxon>Metazoa</taxon>
        <taxon>Spiralia</taxon>
        <taxon>Lophotrochozoa</taxon>
        <taxon>Platyhelminthes</taxon>
        <taxon>Cestoda</taxon>
        <taxon>Eucestoda</taxon>
        <taxon>Diphyllobothriidea</taxon>
        <taxon>Diphyllobothriidae</taxon>
        <taxon>Schistocephalus</taxon>
    </lineage>
</organism>
<dbReference type="GO" id="GO:0004930">
    <property type="term" value="F:G protein-coupled receptor activity"/>
    <property type="evidence" value="ECO:0007669"/>
    <property type="project" value="UniProtKB-KW"/>
</dbReference>
<evidence type="ECO:0000256" key="7">
    <source>
        <dbReference type="ARBA" id="ARBA00023224"/>
    </source>
</evidence>